<comment type="similarity">
    <text evidence="4">Belongs to the DEF1 family.</text>
</comment>
<evidence type="ECO:0000256" key="14">
    <source>
        <dbReference type="ARBA" id="ARBA00023204"/>
    </source>
</evidence>
<dbReference type="InterPro" id="IPR009060">
    <property type="entry name" value="UBA-like_sf"/>
</dbReference>
<dbReference type="GO" id="GO:0006281">
    <property type="term" value="P:DNA repair"/>
    <property type="evidence" value="ECO:0007669"/>
    <property type="project" value="UniProtKB-KW"/>
</dbReference>
<feature type="compositionally biased region" description="Polar residues" evidence="16">
    <location>
        <begin position="199"/>
        <end position="211"/>
    </location>
</feature>
<evidence type="ECO:0000256" key="2">
    <source>
        <dbReference type="ARBA" id="ARBA00004496"/>
    </source>
</evidence>
<dbReference type="Pfam" id="PF02845">
    <property type="entry name" value="CUE"/>
    <property type="match status" value="1"/>
</dbReference>
<feature type="compositionally biased region" description="Polar residues" evidence="16">
    <location>
        <begin position="237"/>
        <end position="247"/>
    </location>
</feature>
<dbReference type="SUPFAM" id="SSF46934">
    <property type="entry name" value="UBA-like"/>
    <property type="match status" value="1"/>
</dbReference>
<keyword evidence="8" id="KW-0597">Phosphoprotein</keyword>
<comment type="caution">
    <text evidence="18">The sequence shown here is derived from an EMBL/GenBank/DDBJ whole genome shotgun (WGS) entry which is preliminary data.</text>
</comment>
<dbReference type="AlphaFoldDB" id="A0A8H7SBN6"/>
<gene>
    <name evidence="18" type="ORF">INT45_013669</name>
</gene>
<feature type="compositionally biased region" description="Polar residues" evidence="16">
    <location>
        <begin position="158"/>
        <end position="180"/>
    </location>
</feature>
<feature type="compositionally biased region" description="Low complexity" evidence="16">
    <location>
        <begin position="181"/>
        <end position="198"/>
    </location>
</feature>
<evidence type="ECO:0000256" key="16">
    <source>
        <dbReference type="SAM" id="MobiDB-lite"/>
    </source>
</evidence>
<evidence type="ECO:0000256" key="13">
    <source>
        <dbReference type="ARBA" id="ARBA00023125"/>
    </source>
</evidence>
<feature type="compositionally biased region" description="Low complexity" evidence="16">
    <location>
        <begin position="763"/>
        <end position="773"/>
    </location>
</feature>
<accession>A0A8H7SBN6</accession>
<keyword evidence="19" id="KW-1185">Reference proteome</keyword>
<evidence type="ECO:0000256" key="12">
    <source>
        <dbReference type="ARBA" id="ARBA00022895"/>
    </source>
</evidence>
<keyword evidence="9" id="KW-0227">DNA damage</keyword>
<keyword evidence="13" id="KW-0238">DNA-binding</keyword>
<dbReference type="PANTHER" id="PTHR16308">
    <property type="entry name" value="UBIQUITIN ASSOCIATED PROTEIN 2-LIKE/LINGERER"/>
    <property type="match status" value="1"/>
</dbReference>
<evidence type="ECO:0000256" key="10">
    <source>
        <dbReference type="ARBA" id="ARBA00022786"/>
    </source>
</evidence>
<feature type="compositionally biased region" description="Low complexity" evidence="16">
    <location>
        <begin position="309"/>
        <end position="321"/>
    </location>
</feature>
<dbReference type="EMBL" id="JAEPRB010000026">
    <property type="protein sequence ID" value="KAG2225558.1"/>
    <property type="molecule type" value="Genomic_DNA"/>
</dbReference>
<reference evidence="18 19" key="1">
    <citation type="submission" date="2020-12" db="EMBL/GenBank/DDBJ databases">
        <title>Metabolic potential, ecology and presence of endohyphal bacteria is reflected in genomic diversity of Mucoromycotina.</title>
        <authorList>
            <person name="Muszewska A."/>
            <person name="Okrasinska A."/>
            <person name="Steczkiewicz K."/>
            <person name="Drgas O."/>
            <person name="Orlowska M."/>
            <person name="Perlinska-Lenart U."/>
            <person name="Aleksandrzak-Piekarczyk T."/>
            <person name="Szatraj K."/>
            <person name="Zielenkiewicz U."/>
            <person name="Pilsyk S."/>
            <person name="Malc E."/>
            <person name="Mieczkowski P."/>
            <person name="Kruszewska J.S."/>
            <person name="Biernat P."/>
            <person name="Pawlowska J."/>
        </authorList>
    </citation>
    <scope>NUCLEOTIDE SEQUENCE [LARGE SCALE GENOMIC DNA]</scope>
    <source>
        <strain evidence="18 19">CBS 142.35</strain>
    </source>
</reference>
<name>A0A8H7SBN6_9FUNG</name>
<dbReference type="InterPro" id="IPR003892">
    <property type="entry name" value="CUE"/>
</dbReference>
<protein>
    <recommendedName>
        <fullName evidence="5">RNA polymerase II degradation factor 1</fullName>
    </recommendedName>
</protein>
<evidence type="ECO:0000256" key="11">
    <source>
        <dbReference type="ARBA" id="ARBA00022843"/>
    </source>
</evidence>
<keyword evidence="12" id="KW-0779">Telomere</keyword>
<proteinExistence type="inferred from homology"/>
<evidence type="ECO:0000256" key="5">
    <source>
        <dbReference type="ARBA" id="ARBA00020536"/>
    </source>
</evidence>
<dbReference type="GO" id="GO:0043130">
    <property type="term" value="F:ubiquitin binding"/>
    <property type="evidence" value="ECO:0007669"/>
    <property type="project" value="InterPro"/>
</dbReference>
<dbReference type="GO" id="GO:0000781">
    <property type="term" value="C:chromosome, telomeric region"/>
    <property type="evidence" value="ECO:0007669"/>
    <property type="project" value="UniProtKB-SubCell"/>
</dbReference>
<dbReference type="PROSITE" id="PS51140">
    <property type="entry name" value="CUE"/>
    <property type="match status" value="1"/>
</dbReference>
<feature type="region of interest" description="Disordered" evidence="16">
    <location>
        <begin position="106"/>
        <end position="479"/>
    </location>
</feature>
<feature type="region of interest" description="Disordered" evidence="16">
    <location>
        <begin position="1"/>
        <end position="34"/>
    </location>
</feature>
<feature type="compositionally biased region" description="Polar residues" evidence="16">
    <location>
        <begin position="862"/>
        <end position="892"/>
    </location>
</feature>
<dbReference type="PANTHER" id="PTHR16308:SF13">
    <property type="entry name" value="PROTEIN LINGERER"/>
    <property type="match status" value="1"/>
</dbReference>
<organism evidence="18 19">
    <name type="scientific">Circinella minor</name>
    <dbReference type="NCBI Taxonomy" id="1195481"/>
    <lineage>
        <taxon>Eukaryota</taxon>
        <taxon>Fungi</taxon>
        <taxon>Fungi incertae sedis</taxon>
        <taxon>Mucoromycota</taxon>
        <taxon>Mucoromycotina</taxon>
        <taxon>Mucoromycetes</taxon>
        <taxon>Mucorales</taxon>
        <taxon>Lichtheimiaceae</taxon>
        <taxon>Circinella</taxon>
    </lineage>
</organism>
<keyword evidence="14" id="KW-0234">DNA repair</keyword>
<evidence type="ECO:0000259" key="17">
    <source>
        <dbReference type="PROSITE" id="PS51140"/>
    </source>
</evidence>
<feature type="compositionally biased region" description="Low complexity" evidence="16">
    <location>
        <begin position="387"/>
        <end position="398"/>
    </location>
</feature>
<feature type="compositionally biased region" description="Polar residues" evidence="16">
    <location>
        <begin position="748"/>
        <end position="762"/>
    </location>
</feature>
<dbReference type="GO" id="GO:0005634">
    <property type="term" value="C:nucleus"/>
    <property type="evidence" value="ECO:0007669"/>
    <property type="project" value="UniProtKB-SubCell"/>
</dbReference>
<evidence type="ECO:0000256" key="4">
    <source>
        <dbReference type="ARBA" id="ARBA00005491"/>
    </source>
</evidence>
<evidence type="ECO:0000256" key="7">
    <source>
        <dbReference type="ARBA" id="ARBA00022490"/>
    </source>
</evidence>
<evidence type="ECO:0000256" key="6">
    <source>
        <dbReference type="ARBA" id="ARBA00022454"/>
    </source>
</evidence>
<evidence type="ECO:0000313" key="18">
    <source>
        <dbReference type="EMBL" id="KAG2225558.1"/>
    </source>
</evidence>
<feature type="region of interest" description="Disordered" evidence="16">
    <location>
        <begin position="820"/>
        <end position="924"/>
    </location>
</feature>
<evidence type="ECO:0000256" key="15">
    <source>
        <dbReference type="ARBA" id="ARBA00023242"/>
    </source>
</evidence>
<feature type="domain" description="CUE" evidence="17">
    <location>
        <begin position="41"/>
        <end position="84"/>
    </location>
</feature>
<keyword evidence="10" id="KW-0833">Ubl conjugation pathway</keyword>
<feature type="compositionally biased region" description="Low complexity" evidence="16">
    <location>
        <begin position="686"/>
        <end position="707"/>
    </location>
</feature>
<dbReference type="GO" id="GO:0003677">
    <property type="term" value="F:DNA binding"/>
    <property type="evidence" value="ECO:0007669"/>
    <property type="project" value="UniProtKB-KW"/>
</dbReference>
<feature type="region of interest" description="Disordered" evidence="16">
    <location>
        <begin position="679"/>
        <end position="707"/>
    </location>
</feature>
<evidence type="ECO:0000313" key="19">
    <source>
        <dbReference type="Proteomes" id="UP000646827"/>
    </source>
</evidence>
<dbReference type="OrthoDB" id="5396806at2759"/>
<dbReference type="CDD" id="cd14368">
    <property type="entry name" value="CUE_DEF1_like"/>
    <property type="match status" value="1"/>
</dbReference>
<keyword evidence="7" id="KW-0963">Cytoplasm</keyword>
<evidence type="ECO:0000256" key="1">
    <source>
        <dbReference type="ARBA" id="ARBA00004123"/>
    </source>
</evidence>
<evidence type="ECO:0000256" key="3">
    <source>
        <dbReference type="ARBA" id="ARBA00004574"/>
    </source>
</evidence>
<dbReference type="InterPro" id="IPR041803">
    <property type="entry name" value="DEF1_CUE"/>
</dbReference>
<comment type="subcellular location">
    <subcellularLocation>
        <location evidence="3">Chromosome</location>
        <location evidence="3">Telomere</location>
    </subcellularLocation>
    <subcellularLocation>
        <location evidence="2">Cytoplasm</location>
    </subcellularLocation>
    <subcellularLocation>
        <location evidence="1">Nucleus</location>
    </subcellularLocation>
</comment>
<feature type="compositionally biased region" description="Low complexity" evidence="16">
    <location>
        <begin position="11"/>
        <end position="34"/>
    </location>
</feature>
<keyword evidence="15" id="KW-0539">Nucleus</keyword>
<keyword evidence="11" id="KW-0832">Ubl conjugation</keyword>
<dbReference type="Proteomes" id="UP000646827">
    <property type="component" value="Unassembled WGS sequence"/>
</dbReference>
<feature type="compositionally biased region" description="Low complexity" evidence="16">
    <location>
        <begin position="253"/>
        <end position="283"/>
    </location>
</feature>
<evidence type="ECO:0000256" key="8">
    <source>
        <dbReference type="ARBA" id="ARBA00022553"/>
    </source>
</evidence>
<evidence type="ECO:0000256" key="9">
    <source>
        <dbReference type="ARBA" id="ARBA00022763"/>
    </source>
</evidence>
<keyword evidence="6" id="KW-0158">Chromosome</keyword>
<feature type="compositionally biased region" description="Low complexity" evidence="16">
    <location>
        <begin position="839"/>
        <end position="860"/>
    </location>
</feature>
<sequence>MTLHETRSNPSNLTRTTGTNNNRGSLSSGNGQNNLKKLKSKYASKISTLKELFEDWSDEDLLFALQDADGDMELTIERISAGHAVQWGEVKTKKTKKEAAKAKAVAAASHSTTTTASSSSSSTSYLQRTIDRTQQQIPHNNNERGRGSRGGSTLTSTIPTTNRSSNTVRGKSTTSPTAVGTTSLLSQQQQPVQSQATSWGKQTKPIQSSERASAGGSWASVASAPKPPDAVTDEPFSETTTNNNDSWEMTAESWPAASSSDSDNNNNSNNNNNSWSANKVSSWDDSQEPENHNTSHYVEQKPPISAENPSSATASSAVPPAKTWASLLKSKPVPESETKSTTQQEEAKERMTESNWDVLAEHHSNVSLSEQATDDRDDNKDLSDPWTSTTETEQQQTSFGSSLFNEEKEDTLHETAPPSSPPHNNKGPESVDESTAEIETLSNDKKQEQHVLSPSPELIPSHSVETDTNKVKQSMGGRRLRQEEPVVLPNNASLTGVDVKFGSLNLDETLDPALNTTNARLNEHDEQNQGHQIPDEKIHPVESQQNYLNRYTTKPPAATATAASIGQSTTLPTSEVLTDTSSYLKQQQQLQQAPTGGMDHLTSAYSSYMPNQHVTSVPGYGGVNPMGSMAGYSGYGTEAQRASMGYYDPNSLDHYSSSVSSGNAYQIRDKYNQEATNTTSIQSNPAHQSQQSMSQAQQQQQQQQQHHQMYPNMNPYYQYYYMPSHFNTYQQSGYGQPFLNKNMYQQMYQTSGPKTNNPSASTQQYASQQQQVQQHLYNQALSGAAGTGSASGYDDISSSQHQFAATGGNMGGLHDYQKPSTYGSAGGSQIPGFFGGHMSSSSVAQQQAQQGPAGVQQGQGKVDSNSGHYKPNSSQQSGIPNPSNYFNQQQMASYSQHSQQFQMSQHIDNSQQLSQRHQQQYWTQ</sequence>
<feature type="compositionally biased region" description="Low complexity" evidence="16">
    <location>
        <begin position="212"/>
        <end position="224"/>
    </location>
</feature>
<feature type="compositionally biased region" description="Low complexity" evidence="16">
    <location>
        <begin position="893"/>
        <end position="924"/>
    </location>
</feature>
<dbReference type="InterPro" id="IPR051833">
    <property type="entry name" value="TC-DDR_regulator"/>
</dbReference>
<feature type="compositionally biased region" description="Basic and acidic residues" evidence="16">
    <location>
        <begin position="373"/>
        <end position="383"/>
    </location>
</feature>
<feature type="region of interest" description="Disordered" evidence="16">
    <location>
        <begin position="748"/>
        <end position="773"/>
    </location>
</feature>
<feature type="compositionally biased region" description="Low complexity" evidence="16">
    <location>
        <begin position="106"/>
        <end position="124"/>
    </location>
</feature>
<dbReference type="GO" id="GO:0005737">
    <property type="term" value="C:cytoplasm"/>
    <property type="evidence" value="ECO:0007669"/>
    <property type="project" value="UniProtKB-SubCell"/>
</dbReference>